<comment type="catalytic activity">
    <reaction evidence="9">
        <text>L-seryl-[protein] + ATP = O-phospho-L-seryl-[protein] + ADP + H(+)</text>
        <dbReference type="Rhea" id="RHEA:17989"/>
        <dbReference type="Rhea" id="RHEA-COMP:9863"/>
        <dbReference type="Rhea" id="RHEA-COMP:11604"/>
        <dbReference type="ChEBI" id="CHEBI:15378"/>
        <dbReference type="ChEBI" id="CHEBI:29999"/>
        <dbReference type="ChEBI" id="CHEBI:30616"/>
        <dbReference type="ChEBI" id="CHEBI:83421"/>
        <dbReference type="ChEBI" id="CHEBI:456216"/>
        <dbReference type="EC" id="2.7.11.1"/>
    </reaction>
</comment>
<dbReference type="GO" id="GO:0005524">
    <property type="term" value="F:ATP binding"/>
    <property type="evidence" value="ECO:0007669"/>
    <property type="project" value="UniProtKB-KW"/>
</dbReference>
<dbReference type="GO" id="GO:0004674">
    <property type="term" value="F:protein serine/threonine kinase activity"/>
    <property type="evidence" value="ECO:0007669"/>
    <property type="project" value="UniProtKB-KW"/>
</dbReference>
<dbReference type="CDD" id="cd12122">
    <property type="entry name" value="AMPKA_C"/>
    <property type="match status" value="1"/>
</dbReference>
<dbReference type="Proteomes" id="UP000326759">
    <property type="component" value="Unassembled WGS sequence"/>
</dbReference>
<keyword evidence="3" id="KW-0723">Serine/threonine-protein kinase</keyword>
<sequence length="469" mass="53652">MESSVGTVPGSQTITLMKIGHYKIGGTLDGEHILTGTKVAIKILNRRTIKNLDMVNKIKREITNLKLFRHPHIIKLYQVISTPTDIFMVMEYASGGELFEYIKAKGKLKEAEARRFFQQIISGVDYCHRHMVVHRDLKPENLLLDHNLHVKIADFGLSNIMVDGEFLRTSCGSPNYAAPEVDIWSCGIILYALLCGTLPFDDNNVPTLFKKIKTGVFQIPDFLNPSVVRLLLHMLMVDPMKRATIEDIKKHDWFQKDLPSYLFPPPYDHDISVIDQDALQEVCELAIAYHLIVDNKRFVDVNTMYSIRDFYNPSSPPPSAPPSFSPSDPSPIKPHPERIAPLRDRAFTGDRSLSKGTPVKRAKWHLGIRSQSEPKDIMSEVYKAMKVLNFEWKVMNPYYVKVRRKNPITGNHVYMSLQLYQVDYKSHLLDFKVISSDHSEKTGDDNHPEGHQIMEFFEMCAALITELAR</sequence>
<dbReference type="PANTHER" id="PTHR24346">
    <property type="entry name" value="MAP/MICROTUBULE AFFINITY-REGULATING KINASE"/>
    <property type="match status" value="1"/>
</dbReference>
<dbReference type="PROSITE" id="PS00108">
    <property type="entry name" value="PROTEIN_KINASE_ST"/>
    <property type="match status" value="1"/>
</dbReference>
<evidence type="ECO:0000256" key="9">
    <source>
        <dbReference type="ARBA" id="ARBA00048679"/>
    </source>
</evidence>
<dbReference type="Pfam" id="PF16579">
    <property type="entry name" value="AdenylateSensor"/>
    <property type="match status" value="1"/>
</dbReference>
<keyword evidence="13" id="KW-1185">Reference proteome</keyword>
<dbReference type="Pfam" id="PF00069">
    <property type="entry name" value="Pkinase"/>
    <property type="match status" value="1"/>
</dbReference>
<evidence type="ECO:0000313" key="13">
    <source>
        <dbReference type="Proteomes" id="UP000326759"/>
    </source>
</evidence>
<dbReference type="EC" id="2.7.11.1" evidence="2"/>
<keyword evidence="4" id="KW-0808">Transferase</keyword>
<dbReference type="GO" id="GO:0005737">
    <property type="term" value="C:cytoplasm"/>
    <property type="evidence" value="ECO:0007669"/>
    <property type="project" value="TreeGrafter"/>
</dbReference>
<dbReference type="GO" id="GO:0035556">
    <property type="term" value="P:intracellular signal transduction"/>
    <property type="evidence" value="ECO:0007669"/>
    <property type="project" value="TreeGrafter"/>
</dbReference>
<dbReference type="GO" id="GO:0106310">
    <property type="term" value="F:protein serine kinase activity"/>
    <property type="evidence" value="ECO:0007669"/>
    <property type="project" value="RHEA"/>
</dbReference>
<evidence type="ECO:0000256" key="6">
    <source>
        <dbReference type="ARBA" id="ARBA00022777"/>
    </source>
</evidence>
<evidence type="ECO:0000256" key="3">
    <source>
        <dbReference type="ARBA" id="ARBA00022527"/>
    </source>
</evidence>
<comment type="caution">
    <text evidence="12">The sequence shown here is derived from an EMBL/GenBank/DDBJ whole genome shotgun (WGS) entry which is preliminary data.</text>
</comment>
<protein>
    <recommendedName>
        <fullName evidence="2">non-specific serine/threonine protein kinase</fullName>
        <ecNumber evidence="2">2.7.11.1</ecNumber>
    </recommendedName>
</protein>
<reference evidence="12 13" key="1">
    <citation type="journal article" date="2019" name="PLoS Biol.">
        <title>Sex chromosomes control vertical transmission of feminizing Wolbachia symbionts in an isopod.</title>
        <authorList>
            <person name="Becking T."/>
            <person name="Chebbi M.A."/>
            <person name="Giraud I."/>
            <person name="Moumen B."/>
            <person name="Laverre T."/>
            <person name="Caubet Y."/>
            <person name="Peccoud J."/>
            <person name="Gilbert C."/>
            <person name="Cordaux R."/>
        </authorList>
    </citation>
    <scope>NUCLEOTIDE SEQUENCE [LARGE SCALE GENOMIC DNA]</scope>
    <source>
        <strain evidence="12">ANa2</strain>
        <tissue evidence="12">Whole body excluding digestive tract and cuticle</tissue>
    </source>
</reference>
<keyword evidence="7" id="KW-0067">ATP-binding</keyword>
<dbReference type="EMBL" id="SEYY01018786">
    <property type="protein sequence ID" value="KAB7498996.1"/>
    <property type="molecule type" value="Genomic_DNA"/>
</dbReference>
<evidence type="ECO:0000256" key="1">
    <source>
        <dbReference type="ARBA" id="ARBA00006234"/>
    </source>
</evidence>
<dbReference type="PANTHER" id="PTHR24346:SF110">
    <property type="entry name" value="NON-SPECIFIC SERINE_THREONINE PROTEIN KINASE"/>
    <property type="match status" value="1"/>
</dbReference>
<feature type="domain" description="Protein kinase" evidence="11">
    <location>
        <begin position="13"/>
        <end position="254"/>
    </location>
</feature>
<feature type="region of interest" description="Disordered" evidence="10">
    <location>
        <begin position="316"/>
        <end position="337"/>
    </location>
</feature>
<dbReference type="FunFam" id="1.10.510.10:FF:000407">
    <property type="entry name" value="Non-specific serine/threonine protein kinase"/>
    <property type="match status" value="1"/>
</dbReference>
<proteinExistence type="inferred from homology"/>
<organism evidence="12 13">
    <name type="scientific">Armadillidium nasatum</name>
    <dbReference type="NCBI Taxonomy" id="96803"/>
    <lineage>
        <taxon>Eukaryota</taxon>
        <taxon>Metazoa</taxon>
        <taxon>Ecdysozoa</taxon>
        <taxon>Arthropoda</taxon>
        <taxon>Crustacea</taxon>
        <taxon>Multicrustacea</taxon>
        <taxon>Malacostraca</taxon>
        <taxon>Eumalacostraca</taxon>
        <taxon>Peracarida</taxon>
        <taxon>Isopoda</taxon>
        <taxon>Oniscidea</taxon>
        <taxon>Crinocheta</taxon>
        <taxon>Armadillidiidae</taxon>
        <taxon>Armadillidium</taxon>
    </lineage>
</organism>
<keyword evidence="5" id="KW-0547">Nucleotide-binding</keyword>
<dbReference type="PROSITE" id="PS50011">
    <property type="entry name" value="PROTEIN_KINASE_DOM"/>
    <property type="match status" value="1"/>
</dbReference>
<evidence type="ECO:0000256" key="5">
    <source>
        <dbReference type="ARBA" id="ARBA00022741"/>
    </source>
</evidence>
<dbReference type="InterPro" id="IPR028375">
    <property type="entry name" value="KA1/Ssp2_C"/>
</dbReference>
<evidence type="ECO:0000313" key="12">
    <source>
        <dbReference type="EMBL" id="KAB7498996.1"/>
    </source>
</evidence>
<evidence type="ECO:0000256" key="8">
    <source>
        <dbReference type="ARBA" id="ARBA00047899"/>
    </source>
</evidence>
<keyword evidence="6 12" id="KW-0418">Kinase</keyword>
<dbReference type="SMART" id="SM00220">
    <property type="entry name" value="S_TKc"/>
    <property type="match status" value="1"/>
</dbReference>
<gene>
    <name evidence="12" type="primary">PRKAA2</name>
    <name evidence="12" type="ORF">Anas_02736</name>
</gene>
<evidence type="ECO:0000256" key="4">
    <source>
        <dbReference type="ARBA" id="ARBA00022679"/>
    </source>
</evidence>
<dbReference type="AlphaFoldDB" id="A0A5N5SXN9"/>
<dbReference type="OrthoDB" id="193931at2759"/>
<evidence type="ECO:0000256" key="10">
    <source>
        <dbReference type="SAM" id="MobiDB-lite"/>
    </source>
</evidence>
<comment type="similarity">
    <text evidence="1">Belongs to the protein kinase superfamily. CAMK Ser/Thr protein kinase family. SNF1 subfamily.</text>
</comment>
<dbReference type="InterPro" id="IPR032270">
    <property type="entry name" value="AMPK_C"/>
</dbReference>
<dbReference type="SUPFAM" id="SSF56112">
    <property type="entry name" value="Protein kinase-like (PK-like)"/>
    <property type="match status" value="1"/>
</dbReference>
<name>A0A5N5SXN9_9CRUS</name>
<dbReference type="InterPro" id="IPR008271">
    <property type="entry name" value="Ser/Thr_kinase_AS"/>
</dbReference>
<dbReference type="SUPFAM" id="SSF103243">
    <property type="entry name" value="KA1-like"/>
    <property type="match status" value="1"/>
</dbReference>
<evidence type="ECO:0000259" key="11">
    <source>
        <dbReference type="PROSITE" id="PS50011"/>
    </source>
</evidence>
<feature type="compositionally biased region" description="Pro residues" evidence="10">
    <location>
        <begin position="316"/>
        <end position="333"/>
    </location>
</feature>
<dbReference type="Gene3D" id="3.30.310.80">
    <property type="entry name" value="Kinase associated domain 1, KA1"/>
    <property type="match status" value="1"/>
</dbReference>
<comment type="catalytic activity">
    <reaction evidence="8">
        <text>L-threonyl-[protein] + ATP = O-phospho-L-threonyl-[protein] + ADP + H(+)</text>
        <dbReference type="Rhea" id="RHEA:46608"/>
        <dbReference type="Rhea" id="RHEA-COMP:11060"/>
        <dbReference type="Rhea" id="RHEA-COMP:11605"/>
        <dbReference type="ChEBI" id="CHEBI:15378"/>
        <dbReference type="ChEBI" id="CHEBI:30013"/>
        <dbReference type="ChEBI" id="CHEBI:30616"/>
        <dbReference type="ChEBI" id="CHEBI:61977"/>
        <dbReference type="ChEBI" id="CHEBI:456216"/>
        <dbReference type="EC" id="2.7.11.1"/>
    </reaction>
</comment>
<dbReference type="Gene3D" id="1.10.510.10">
    <property type="entry name" value="Transferase(Phosphotransferase) domain 1"/>
    <property type="match status" value="1"/>
</dbReference>
<dbReference type="InterPro" id="IPR000719">
    <property type="entry name" value="Prot_kinase_dom"/>
</dbReference>
<evidence type="ECO:0000256" key="2">
    <source>
        <dbReference type="ARBA" id="ARBA00012513"/>
    </source>
</evidence>
<evidence type="ECO:0000256" key="7">
    <source>
        <dbReference type="ARBA" id="ARBA00022840"/>
    </source>
</evidence>
<accession>A0A5N5SXN9</accession>
<dbReference type="InterPro" id="IPR011009">
    <property type="entry name" value="Kinase-like_dom_sf"/>
</dbReference>